<protein>
    <submittedName>
        <fullName evidence="2">Uncharacterized protein</fullName>
    </submittedName>
</protein>
<feature type="compositionally biased region" description="Basic and acidic residues" evidence="1">
    <location>
        <begin position="35"/>
        <end position="50"/>
    </location>
</feature>
<feature type="compositionally biased region" description="Low complexity" evidence="1">
    <location>
        <begin position="14"/>
        <end position="33"/>
    </location>
</feature>
<feature type="compositionally biased region" description="Gly residues" evidence="1">
    <location>
        <begin position="55"/>
        <end position="64"/>
    </location>
</feature>
<keyword evidence="3" id="KW-1185">Reference proteome</keyword>
<dbReference type="Proteomes" id="UP001487740">
    <property type="component" value="Unassembled WGS sequence"/>
</dbReference>
<name>A0AAW0T5L8_SCYPA</name>
<dbReference type="AlphaFoldDB" id="A0AAW0T5L8"/>
<accession>A0AAW0T5L8</accession>
<dbReference type="EMBL" id="JARAKH010000038">
    <property type="protein sequence ID" value="KAK8382843.1"/>
    <property type="molecule type" value="Genomic_DNA"/>
</dbReference>
<gene>
    <name evidence="2" type="ORF">O3P69_011415</name>
</gene>
<comment type="caution">
    <text evidence="2">The sequence shown here is derived from an EMBL/GenBank/DDBJ whole genome shotgun (WGS) entry which is preliminary data.</text>
</comment>
<proteinExistence type="predicted"/>
<evidence type="ECO:0000313" key="3">
    <source>
        <dbReference type="Proteomes" id="UP001487740"/>
    </source>
</evidence>
<reference evidence="2 3" key="1">
    <citation type="submission" date="2023-03" db="EMBL/GenBank/DDBJ databases">
        <title>High-quality genome of Scylla paramamosain provides insights in environmental adaptation.</title>
        <authorList>
            <person name="Zhang L."/>
        </authorList>
    </citation>
    <scope>NUCLEOTIDE SEQUENCE [LARGE SCALE GENOMIC DNA]</scope>
    <source>
        <strain evidence="2">LZ_2023a</strain>
        <tissue evidence="2">Muscle</tissue>
    </source>
</reference>
<sequence length="98" mass="9564">MDLHTVLPRPLLVSPRLPFTSPSVSLPSSSVTSNPRRDSERELGEYRDADLGSGSLSGSGFGTAGGGAGGVAGAGLGAGQGAAAAAAALAVQLESLEE</sequence>
<evidence type="ECO:0000256" key="1">
    <source>
        <dbReference type="SAM" id="MobiDB-lite"/>
    </source>
</evidence>
<feature type="region of interest" description="Disordered" evidence="1">
    <location>
        <begin position="14"/>
        <end position="64"/>
    </location>
</feature>
<organism evidence="2 3">
    <name type="scientific">Scylla paramamosain</name>
    <name type="common">Mud crab</name>
    <dbReference type="NCBI Taxonomy" id="85552"/>
    <lineage>
        <taxon>Eukaryota</taxon>
        <taxon>Metazoa</taxon>
        <taxon>Ecdysozoa</taxon>
        <taxon>Arthropoda</taxon>
        <taxon>Crustacea</taxon>
        <taxon>Multicrustacea</taxon>
        <taxon>Malacostraca</taxon>
        <taxon>Eumalacostraca</taxon>
        <taxon>Eucarida</taxon>
        <taxon>Decapoda</taxon>
        <taxon>Pleocyemata</taxon>
        <taxon>Brachyura</taxon>
        <taxon>Eubrachyura</taxon>
        <taxon>Portunoidea</taxon>
        <taxon>Portunidae</taxon>
        <taxon>Portuninae</taxon>
        <taxon>Scylla</taxon>
    </lineage>
</organism>
<evidence type="ECO:0000313" key="2">
    <source>
        <dbReference type="EMBL" id="KAK8382843.1"/>
    </source>
</evidence>